<evidence type="ECO:0000313" key="2">
    <source>
        <dbReference type="EMBL" id="MPC25771.1"/>
    </source>
</evidence>
<dbReference type="AlphaFoldDB" id="A0A5B7DVV7"/>
<protein>
    <submittedName>
        <fullName evidence="2">Uncharacterized protein</fullName>
    </submittedName>
</protein>
<reference evidence="2 3" key="1">
    <citation type="submission" date="2019-05" db="EMBL/GenBank/DDBJ databases">
        <title>Another draft genome of Portunus trituberculatus and its Hox gene families provides insights of decapod evolution.</title>
        <authorList>
            <person name="Jeong J.-H."/>
            <person name="Song I."/>
            <person name="Kim S."/>
            <person name="Choi T."/>
            <person name="Kim D."/>
            <person name="Ryu S."/>
            <person name="Kim W."/>
        </authorList>
    </citation>
    <scope>NUCLEOTIDE SEQUENCE [LARGE SCALE GENOMIC DNA]</scope>
    <source>
        <tissue evidence="2">Muscle</tissue>
    </source>
</reference>
<feature type="region of interest" description="Disordered" evidence="1">
    <location>
        <begin position="1"/>
        <end position="49"/>
    </location>
</feature>
<dbReference type="EMBL" id="VSRR010001506">
    <property type="protein sequence ID" value="MPC25771.1"/>
    <property type="molecule type" value="Genomic_DNA"/>
</dbReference>
<sequence length="49" mass="5574">MQCKQAQPDKKNPMGAWESPMSGQPCGRRKCKQTRKRRRADAPLCSLGR</sequence>
<dbReference type="Proteomes" id="UP000324222">
    <property type="component" value="Unassembled WGS sequence"/>
</dbReference>
<evidence type="ECO:0000256" key="1">
    <source>
        <dbReference type="SAM" id="MobiDB-lite"/>
    </source>
</evidence>
<name>A0A5B7DVV7_PORTR</name>
<evidence type="ECO:0000313" key="3">
    <source>
        <dbReference type="Proteomes" id="UP000324222"/>
    </source>
</evidence>
<feature type="compositionally biased region" description="Basic residues" evidence="1">
    <location>
        <begin position="27"/>
        <end position="39"/>
    </location>
</feature>
<gene>
    <name evidence="2" type="ORF">E2C01_018892</name>
</gene>
<accession>A0A5B7DVV7</accession>
<organism evidence="2 3">
    <name type="scientific">Portunus trituberculatus</name>
    <name type="common">Swimming crab</name>
    <name type="synonym">Neptunus trituberculatus</name>
    <dbReference type="NCBI Taxonomy" id="210409"/>
    <lineage>
        <taxon>Eukaryota</taxon>
        <taxon>Metazoa</taxon>
        <taxon>Ecdysozoa</taxon>
        <taxon>Arthropoda</taxon>
        <taxon>Crustacea</taxon>
        <taxon>Multicrustacea</taxon>
        <taxon>Malacostraca</taxon>
        <taxon>Eumalacostraca</taxon>
        <taxon>Eucarida</taxon>
        <taxon>Decapoda</taxon>
        <taxon>Pleocyemata</taxon>
        <taxon>Brachyura</taxon>
        <taxon>Eubrachyura</taxon>
        <taxon>Portunoidea</taxon>
        <taxon>Portunidae</taxon>
        <taxon>Portuninae</taxon>
        <taxon>Portunus</taxon>
    </lineage>
</organism>
<comment type="caution">
    <text evidence="2">The sequence shown here is derived from an EMBL/GenBank/DDBJ whole genome shotgun (WGS) entry which is preliminary data.</text>
</comment>
<keyword evidence="3" id="KW-1185">Reference proteome</keyword>
<proteinExistence type="predicted"/>